<keyword evidence="5" id="KW-0436">Ligase</keyword>
<protein>
    <submittedName>
        <fullName evidence="5">Phenylalanine--tRNA ligase alpha subunit</fullName>
        <ecNumber evidence="5">6.1.1.20</ecNumber>
    </submittedName>
</protein>
<dbReference type="CDD" id="cd00090">
    <property type="entry name" value="HTH_ARSR"/>
    <property type="match status" value="1"/>
</dbReference>
<evidence type="ECO:0000256" key="1">
    <source>
        <dbReference type="ARBA" id="ARBA00023015"/>
    </source>
</evidence>
<dbReference type="PRINTS" id="PR00598">
    <property type="entry name" value="HTHMARR"/>
</dbReference>
<dbReference type="PANTHER" id="PTHR42756:SF1">
    <property type="entry name" value="TRANSCRIPTIONAL REPRESSOR OF EMRAB OPERON"/>
    <property type="match status" value="1"/>
</dbReference>
<evidence type="ECO:0000259" key="4">
    <source>
        <dbReference type="PROSITE" id="PS50995"/>
    </source>
</evidence>
<evidence type="ECO:0000256" key="3">
    <source>
        <dbReference type="ARBA" id="ARBA00023163"/>
    </source>
</evidence>
<dbReference type="Pfam" id="PF01047">
    <property type="entry name" value="MarR"/>
    <property type="match status" value="1"/>
</dbReference>
<evidence type="ECO:0000313" key="5">
    <source>
        <dbReference type="EMBL" id="OPJ63880.1"/>
    </source>
</evidence>
<dbReference type="PROSITE" id="PS50995">
    <property type="entry name" value="HTH_MARR_2"/>
    <property type="match status" value="1"/>
</dbReference>
<dbReference type="SUPFAM" id="SSF46785">
    <property type="entry name" value="Winged helix' DNA-binding domain"/>
    <property type="match status" value="1"/>
</dbReference>
<accession>A0A1V4IVM1</accession>
<keyword evidence="3" id="KW-0804">Transcription</keyword>
<dbReference type="RefSeq" id="WP_079438972.1">
    <property type="nucleotide sequence ID" value="NZ_MZGT01000015.1"/>
</dbReference>
<evidence type="ECO:0000313" key="6">
    <source>
        <dbReference type="Proteomes" id="UP000191056"/>
    </source>
</evidence>
<dbReference type="InterPro" id="IPR000835">
    <property type="entry name" value="HTH_MarR-typ"/>
</dbReference>
<organism evidence="5 6">
    <name type="scientific">Clostridium chromiireducens</name>
    <dbReference type="NCBI Taxonomy" id="225345"/>
    <lineage>
        <taxon>Bacteria</taxon>
        <taxon>Bacillati</taxon>
        <taxon>Bacillota</taxon>
        <taxon>Clostridia</taxon>
        <taxon>Eubacteriales</taxon>
        <taxon>Clostridiaceae</taxon>
        <taxon>Clostridium</taxon>
    </lineage>
</organism>
<dbReference type="GO" id="GO:0003700">
    <property type="term" value="F:DNA-binding transcription factor activity"/>
    <property type="evidence" value="ECO:0007669"/>
    <property type="project" value="InterPro"/>
</dbReference>
<reference evidence="5 6" key="1">
    <citation type="submission" date="2017-03" db="EMBL/GenBank/DDBJ databases">
        <title>Genome sequence of Clostridium chromiireducens DSM 23318.</title>
        <authorList>
            <person name="Poehlein A."/>
            <person name="Daniel R."/>
        </authorList>
    </citation>
    <scope>NUCLEOTIDE SEQUENCE [LARGE SCALE GENOMIC DNA]</scope>
    <source>
        <strain evidence="5 6">DSM 23318</strain>
    </source>
</reference>
<dbReference type="InterPro" id="IPR036388">
    <property type="entry name" value="WH-like_DNA-bd_sf"/>
</dbReference>
<dbReference type="InterPro" id="IPR036390">
    <property type="entry name" value="WH_DNA-bd_sf"/>
</dbReference>
<keyword evidence="1" id="KW-0805">Transcription regulation</keyword>
<dbReference type="Gene3D" id="1.10.10.10">
    <property type="entry name" value="Winged helix-like DNA-binding domain superfamily/Winged helix DNA-binding domain"/>
    <property type="match status" value="1"/>
</dbReference>
<dbReference type="SMART" id="SM00347">
    <property type="entry name" value="HTH_MARR"/>
    <property type="match status" value="1"/>
</dbReference>
<dbReference type="GO" id="GO:0003677">
    <property type="term" value="F:DNA binding"/>
    <property type="evidence" value="ECO:0007669"/>
    <property type="project" value="UniProtKB-KW"/>
</dbReference>
<dbReference type="AlphaFoldDB" id="A0A1V4IVM1"/>
<dbReference type="EC" id="6.1.1.20" evidence="5"/>
<name>A0A1V4IVM1_9CLOT</name>
<dbReference type="InterPro" id="IPR011991">
    <property type="entry name" value="ArsR-like_HTH"/>
</dbReference>
<dbReference type="Proteomes" id="UP000191056">
    <property type="component" value="Unassembled WGS sequence"/>
</dbReference>
<keyword evidence="6" id="KW-1185">Reference proteome</keyword>
<feature type="domain" description="HTH marR-type" evidence="4">
    <location>
        <begin position="11"/>
        <end position="143"/>
    </location>
</feature>
<comment type="caution">
    <text evidence="5">The sequence shown here is derived from an EMBL/GenBank/DDBJ whole genome shotgun (WGS) entry which is preliminary data.</text>
</comment>
<gene>
    <name evidence="5" type="primary">pheS_1</name>
    <name evidence="5" type="ORF">CLCHR_13990</name>
</gene>
<dbReference type="STRING" id="225345.CLCHR_13990"/>
<dbReference type="EMBL" id="MZGT01000015">
    <property type="protein sequence ID" value="OPJ63880.1"/>
    <property type="molecule type" value="Genomic_DNA"/>
</dbReference>
<dbReference type="GO" id="GO:0004826">
    <property type="term" value="F:phenylalanine-tRNA ligase activity"/>
    <property type="evidence" value="ECO:0007669"/>
    <property type="project" value="UniProtKB-EC"/>
</dbReference>
<dbReference type="PANTHER" id="PTHR42756">
    <property type="entry name" value="TRANSCRIPTIONAL REGULATOR, MARR"/>
    <property type="match status" value="1"/>
</dbReference>
<proteinExistence type="predicted"/>
<dbReference type="OrthoDB" id="165131at2"/>
<sequence>MSNLKKIENVKSCVCRNLRMTTRITTQYFDQIFQTVGIPAAQFSLLSDIASRENVTITELAEILLMDQTTVTRNIEILRKKGYVLVRTDDNDSRRKCISISDSGLQKLNEAMPKWNEVQTLIEQEIGTEKLEEFLKTLAQIQKFINKVSTP</sequence>
<evidence type="ECO:0000256" key="2">
    <source>
        <dbReference type="ARBA" id="ARBA00023125"/>
    </source>
</evidence>
<keyword evidence="2" id="KW-0238">DNA-binding</keyword>